<dbReference type="Gramene" id="TraesROB_scaffold_056948_01G000100.1">
    <property type="protein sequence ID" value="TraesROB_scaffold_056948_01G000100.1"/>
    <property type="gene ID" value="TraesROB_scaffold_056948_01G000100"/>
</dbReference>
<protein>
    <submittedName>
        <fullName evidence="2">Uncharacterized protein</fullName>
    </submittedName>
</protein>
<organism evidence="2">
    <name type="scientific">Triticum aestivum</name>
    <name type="common">Wheat</name>
    <dbReference type="NCBI Taxonomy" id="4565"/>
    <lineage>
        <taxon>Eukaryota</taxon>
        <taxon>Viridiplantae</taxon>
        <taxon>Streptophyta</taxon>
        <taxon>Embryophyta</taxon>
        <taxon>Tracheophyta</taxon>
        <taxon>Spermatophyta</taxon>
        <taxon>Magnoliopsida</taxon>
        <taxon>Liliopsida</taxon>
        <taxon>Poales</taxon>
        <taxon>Poaceae</taxon>
        <taxon>BOP clade</taxon>
        <taxon>Pooideae</taxon>
        <taxon>Triticodae</taxon>
        <taxon>Triticeae</taxon>
        <taxon>Triticinae</taxon>
        <taxon>Triticum</taxon>
    </lineage>
</organism>
<dbReference type="Gramene" id="TraesCS3D02G506800.1">
    <property type="protein sequence ID" value="TraesCS3D02G506800.1"/>
    <property type="gene ID" value="TraesCS3D02G506800"/>
</dbReference>
<keyword evidence="1" id="KW-1133">Transmembrane helix</keyword>
<dbReference type="Gramene" id="TraesLDM3D03G01990230.1">
    <property type="protein sequence ID" value="TraesLDM3D03G01990230.1"/>
    <property type="gene ID" value="TraesLDM3D03G01990230"/>
</dbReference>
<feature type="transmembrane region" description="Helical" evidence="1">
    <location>
        <begin position="137"/>
        <end position="157"/>
    </location>
</feature>
<dbReference type="OMA" id="VCEEDYR"/>
<dbReference type="Gramene" id="TraesSTA3D03G01987310.1">
    <property type="protein sequence ID" value="TraesSTA3D03G01987310.1"/>
    <property type="gene ID" value="TraesSTA3D03G01987310"/>
</dbReference>
<dbReference type="Gramene" id="TraesCAD_scaffold_052808_01G000100.1">
    <property type="protein sequence ID" value="TraesCAD_scaffold_052808_01G000100.1"/>
    <property type="gene ID" value="TraesCAD_scaffold_052808_01G000100"/>
</dbReference>
<name>A0A3B6H298_WHEAT</name>
<dbReference type="Gramene" id="TraesJAG3D03G01998990.1">
    <property type="protein sequence ID" value="TraesJAG3D03G01998990.1"/>
    <property type="gene ID" value="TraesJAG3D03G01998990"/>
</dbReference>
<dbReference type="EnsemblPlants" id="TraesCS3D02G506800.1">
    <property type="protein sequence ID" value="TraesCS3D02G506800.1"/>
    <property type="gene ID" value="TraesCS3D02G506800"/>
</dbReference>
<reference evidence="2" key="2">
    <citation type="submission" date="2018-10" db="UniProtKB">
        <authorList>
            <consortium name="EnsemblPlants"/>
        </authorList>
    </citation>
    <scope>IDENTIFICATION</scope>
</reference>
<dbReference type="AlphaFoldDB" id="A0A3B6H298"/>
<reference evidence="2" key="1">
    <citation type="submission" date="2018-08" db="EMBL/GenBank/DDBJ databases">
        <authorList>
            <person name="Rossello M."/>
        </authorList>
    </citation>
    <scope>NUCLEOTIDE SEQUENCE [LARGE SCALE GENOMIC DNA]</scope>
    <source>
        <strain evidence="2">cv. Chinese Spring</strain>
    </source>
</reference>
<keyword evidence="3" id="KW-1185">Reference proteome</keyword>
<dbReference type="Gramene" id="TraesARI3D03G02026430.1">
    <property type="protein sequence ID" value="TraesARI3D03G02026430.1"/>
    <property type="gene ID" value="TraesARI3D03G02026430"/>
</dbReference>
<dbReference type="Gramene" id="TraesWEE_scaffold_038940_01G000100.1">
    <property type="protein sequence ID" value="TraesWEE_scaffold_038940_01G000100.1"/>
    <property type="gene ID" value="TraesWEE_scaffold_038940_01G000100"/>
</dbReference>
<dbReference type="Gramene" id="TraesSYM3D03G02017420.1">
    <property type="protein sequence ID" value="TraesSYM3D03G02017420.1"/>
    <property type="gene ID" value="TraesSYM3D03G02017420"/>
</dbReference>
<proteinExistence type="predicted"/>
<keyword evidence="1" id="KW-0812">Transmembrane</keyword>
<keyword evidence="1" id="KW-0472">Membrane</keyword>
<dbReference type="Gramene" id="TraesJUL3D03G02010410.1">
    <property type="protein sequence ID" value="TraesJUL3D03G02010410.1"/>
    <property type="gene ID" value="TraesJUL3D03G02010410"/>
</dbReference>
<dbReference type="Gramene" id="TraesNOR3D03G02018420.1">
    <property type="protein sequence ID" value="TraesNOR3D03G02018420.1"/>
    <property type="gene ID" value="TraesNOR3D03G02018420"/>
</dbReference>
<evidence type="ECO:0000313" key="2">
    <source>
        <dbReference type="EnsemblPlants" id="TraesCS3D02G506800.1"/>
    </source>
</evidence>
<evidence type="ECO:0000313" key="3">
    <source>
        <dbReference type="Proteomes" id="UP000019116"/>
    </source>
</evidence>
<dbReference type="Proteomes" id="UP000019116">
    <property type="component" value="Chromosome 3D"/>
</dbReference>
<dbReference type="Gramene" id="TraesPARA_EIv1.0_1171300.1">
    <property type="protein sequence ID" value="TraesPARA_EIv1.0_1171300.1.CDS"/>
    <property type="gene ID" value="TraesPARA_EIv1.0_1171300"/>
</dbReference>
<sequence length="177" mass="20268">MAALLRFAARKVCSRASLERLPQVSFTATTSLAVVKELEQQRTLPWTILFHGRVSSLRWFSSSSESPDKILAAQVEDKKQELRRLLRRLDELRTEKCAIAAREKEKKVSEKKKHKENKKLLHLLSLGDPLYQLSRQVPIVGTLLIMSLVILVILLVCEEDYRASKKRGQTPRHLPST</sequence>
<dbReference type="OrthoDB" id="10347548at2759"/>
<accession>A0A3B6H298</accession>
<dbReference type="Gramene" id="TraesCLE_scaffold_051580_01G000100.1">
    <property type="protein sequence ID" value="TraesCLE_scaffold_051580_01G000100.1"/>
    <property type="gene ID" value="TraesCLE_scaffold_051580_01G000100"/>
</dbReference>
<evidence type="ECO:0000256" key="1">
    <source>
        <dbReference type="SAM" id="Phobius"/>
    </source>
</evidence>
<dbReference type="Gramene" id="TraesMAC3D03G01990410.1">
    <property type="protein sequence ID" value="TraesMAC3D03G01990410.1"/>
    <property type="gene ID" value="TraesMAC3D03G01990410"/>
</dbReference>
<dbReference type="SMR" id="A0A3B6H298"/>